<dbReference type="InterPro" id="IPR003593">
    <property type="entry name" value="AAA+_ATPase"/>
</dbReference>
<dbReference type="SMART" id="SM00382">
    <property type="entry name" value="AAA"/>
    <property type="match status" value="2"/>
</dbReference>
<comment type="caution">
    <text evidence="12">The sequence shown here is derived from an EMBL/GenBank/DDBJ whole genome shotgun (WGS) entry which is preliminary data.</text>
</comment>
<dbReference type="PANTHER" id="PTHR43553:SF23">
    <property type="entry name" value="ABC TRANSPORTER ATP-BINDING COMPONENT"/>
    <property type="match status" value="1"/>
</dbReference>
<keyword evidence="13" id="KW-1185">Reference proteome</keyword>
<evidence type="ECO:0000256" key="5">
    <source>
        <dbReference type="ARBA" id="ARBA00022737"/>
    </source>
</evidence>
<evidence type="ECO:0000259" key="11">
    <source>
        <dbReference type="PROSITE" id="PS50893"/>
    </source>
</evidence>
<dbReference type="InterPro" id="IPR027417">
    <property type="entry name" value="P-loop_NTPase"/>
</dbReference>
<feature type="domain" description="ABC transporter" evidence="11">
    <location>
        <begin position="298"/>
        <end position="518"/>
    </location>
</feature>
<dbReference type="RefSeq" id="WP_268058505.1">
    <property type="nucleotide sequence ID" value="NZ_JAPOHA010000008.1"/>
</dbReference>
<keyword evidence="9" id="KW-0472">Membrane</keyword>
<keyword evidence="4" id="KW-1003">Cell membrane</keyword>
<name>A0ABT4BU79_9FIRM</name>
<evidence type="ECO:0000313" key="12">
    <source>
        <dbReference type="EMBL" id="MCY1714457.1"/>
    </source>
</evidence>
<dbReference type="SUPFAM" id="SSF52540">
    <property type="entry name" value="P-loop containing nucleoside triphosphate hydrolases"/>
    <property type="match status" value="2"/>
</dbReference>
<keyword evidence="5" id="KW-0677">Repeat</keyword>
<dbReference type="GO" id="GO:0005524">
    <property type="term" value="F:ATP binding"/>
    <property type="evidence" value="ECO:0007669"/>
    <property type="project" value="UniProtKB-KW"/>
</dbReference>
<comment type="subcellular location">
    <subcellularLocation>
        <location evidence="1">Cell membrane</location>
        <topology evidence="1">Peripheral membrane protein</topology>
    </subcellularLocation>
</comment>
<organism evidence="12 13">
    <name type="scientific">Caproiciproducens galactitolivorans</name>
    <dbReference type="NCBI Taxonomy" id="642589"/>
    <lineage>
        <taxon>Bacteria</taxon>
        <taxon>Bacillati</taxon>
        <taxon>Bacillota</taxon>
        <taxon>Clostridia</taxon>
        <taxon>Eubacteriales</taxon>
        <taxon>Acutalibacteraceae</taxon>
        <taxon>Caproiciproducens</taxon>
    </lineage>
</organism>
<dbReference type="CDD" id="cd03225">
    <property type="entry name" value="ABC_cobalt_CbiO_domain1"/>
    <property type="match status" value="2"/>
</dbReference>
<dbReference type="Proteomes" id="UP001082703">
    <property type="component" value="Unassembled WGS sequence"/>
</dbReference>
<keyword evidence="7 12" id="KW-0067">ATP-binding</keyword>
<evidence type="ECO:0000256" key="9">
    <source>
        <dbReference type="ARBA" id="ARBA00023136"/>
    </source>
</evidence>
<dbReference type="InterPro" id="IPR050095">
    <property type="entry name" value="ECF_ABC_transporter_ATP-bd"/>
</dbReference>
<accession>A0ABT4BU79</accession>
<sequence>MTVFEFDHFCFTYPKETEPALWDIRLTIPEGEFIALCGLSGSGKTTLLRQLKPALAPHGKSEGTLQFFGKPLAECSERSQAADIGFVMQSPEAQIVTDKVWHELSFGLESLGYDSQTIRLRTAEMASFFGIESWFERDVCTLSGGQKQLLNLASIMAMQPKALLLDEPTSQLDPIAAADFLAAVKKINAELGVTVLLTEQRLQEVFPLADRVIVLDRGRVITDASPREAGKHLLEIGHPMAAALPVPMKIHGAVANDLPCPLTVREGRNWLGAFLKESKIFYRAIPEEPESTNTDKAVELKGCWFSYEKAGPDVIKDLTLSIPKKKITCIVGGNGAGKSTALGIMAGIFKPARGKVKVNGRTALLPQDPQTLFLKNTVAEDWAETLDGRLSNAEKQKKLQETAELVQISPLLNRHPYDLSGGEQQRAALGKVLLTQPDILLLDEPTKGLDSSFKITFAKLLRELIGSGVTVVMVSHDIEFCAEYADYCALFFHGGIISSGGARAFFAGNSFYTTAANRMSRGFFQNAVRNGDVIALCNKNQNRKD</sequence>
<comment type="similarity">
    <text evidence="2">Belongs to the ABC transporter superfamily.</text>
</comment>
<proteinExistence type="inferred from homology"/>
<dbReference type="InterPro" id="IPR015856">
    <property type="entry name" value="ABC_transpr_CbiO/EcfA_su"/>
</dbReference>
<evidence type="ECO:0000256" key="4">
    <source>
        <dbReference type="ARBA" id="ARBA00022475"/>
    </source>
</evidence>
<comment type="function">
    <text evidence="10">Probably part of an ABC transporter complex. Responsible for energy coupling to the transport system.</text>
</comment>
<keyword evidence="6" id="KW-0547">Nucleotide-binding</keyword>
<dbReference type="EMBL" id="JAPOHA010000008">
    <property type="protein sequence ID" value="MCY1714457.1"/>
    <property type="molecule type" value="Genomic_DNA"/>
</dbReference>
<protein>
    <submittedName>
        <fullName evidence="12">ATP-binding cassette domain-containing protein</fullName>
    </submittedName>
</protein>
<evidence type="ECO:0000256" key="6">
    <source>
        <dbReference type="ARBA" id="ARBA00022741"/>
    </source>
</evidence>
<dbReference type="PANTHER" id="PTHR43553">
    <property type="entry name" value="HEAVY METAL TRANSPORTER"/>
    <property type="match status" value="1"/>
</dbReference>
<evidence type="ECO:0000256" key="10">
    <source>
        <dbReference type="ARBA" id="ARBA00025157"/>
    </source>
</evidence>
<dbReference type="Pfam" id="PF00005">
    <property type="entry name" value="ABC_tran"/>
    <property type="match status" value="2"/>
</dbReference>
<dbReference type="Gene3D" id="3.40.50.300">
    <property type="entry name" value="P-loop containing nucleotide triphosphate hydrolases"/>
    <property type="match status" value="2"/>
</dbReference>
<evidence type="ECO:0000256" key="3">
    <source>
        <dbReference type="ARBA" id="ARBA00022448"/>
    </source>
</evidence>
<reference evidence="12 13" key="1">
    <citation type="submission" date="2022-11" db="EMBL/GenBank/DDBJ databases">
        <authorList>
            <person name="Caiyu Z."/>
        </authorList>
    </citation>
    <scope>NUCLEOTIDE SEQUENCE [LARGE SCALE GENOMIC DNA]</scope>
    <source>
        <strain evidence="12 13">YR-4</strain>
    </source>
</reference>
<dbReference type="InterPro" id="IPR003439">
    <property type="entry name" value="ABC_transporter-like_ATP-bd"/>
</dbReference>
<evidence type="ECO:0000256" key="2">
    <source>
        <dbReference type="ARBA" id="ARBA00005417"/>
    </source>
</evidence>
<feature type="domain" description="ABC transporter" evidence="11">
    <location>
        <begin position="4"/>
        <end position="242"/>
    </location>
</feature>
<evidence type="ECO:0000256" key="8">
    <source>
        <dbReference type="ARBA" id="ARBA00022967"/>
    </source>
</evidence>
<dbReference type="InterPro" id="IPR017871">
    <property type="entry name" value="ABC_transporter-like_CS"/>
</dbReference>
<gene>
    <name evidence="12" type="ORF">OUY18_09335</name>
</gene>
<evidence type="ECO:0000313" key="13">
    <source>
        <dbReference type="Proteomes" id="UP001082703"/>
    </source>
</evidence>
<evidence type="ECO:0000256" key="7">
    <source>
        <dbReference type="ARBA" id="ARBA00022840"/>
    </source>
</evidence>
<dbReference type="PROSITE" id="PS50893">
    <property type="entry name" value="ABC_TRANSPORTER_2"/>
    <property type="match status" value="2"/>
</dbReference>
<keyword evidence="3" id="KW-0813">Transport</keyword>
<dbReference type="PROSITE" id="PS00211">
    <property type="entry name" value="ABC_TRANSPORTER_1"/>
    <property type="match status" value="2"/>
</dbReference>
<evidence type="ECO:0000256" key="1">
    <source>
        <dbReference type="ARBA" id="ARBA00004202"/>
    </source>
</evidence>
<keyword evidence="8" id="KW-1278">Translocase</keyword>